<evidence type="ECO:0000256" key="3">
    <source>
        <dbReference type="ARBA" id="ARBA00022638"/>
    </source>
</evidence>
<dbReference type="RefSeq" id="WP_076558605.1">
    <property type="nucleotide sequence ID" value="NZ_CP033929.1"/>
</dbReference>
<dbReference type="AlphaFoldDB" id="A0A381FGI3"/>
<dbReference type="OrthoDB" id="5327667at2"/>
<dbReference type="Gene3D" id="1.10.530.40">
    <property type="match status" value="1"/>
</dbReference>
<dbReference type="GO" id="GO:0031640">
    <property type="term" value="P:killing of cells of another organism"/>
    <property type="evidence" value="ECO:0007669"/>
    <property type="project" value="UniProtKB-KW"/>
</dbReference>
<evidence type="ECO:0000256" key="7">
    <source>
        <dbReference type="RuleBase" id="RU003788"/>
    </source>
</evidence>
<protein>
    <recommendedName>
        <fullName evidence="7">Lysozyme</fullName>
        <ecNumber evidence="7">3.2.1.17</ecNumber>
    </recommendedName>
</protein>
<evidence type="ECO:0000313" key="10">
    <source>
        <dbReference type="Proteomes" id="UP000185725"/>
    </source>
</evidence>
<dbReference type="GO" id="GO:0016998">
    <property type="term" value="P:cell wall macromolecule catabolic process"/>
    <property type="evidence" value="ECO:0007669"/>
    <property type="project" value="InterPro"/>
</dbReference>
<dbReference type="GO" id="GO:0009253">
    <property type="term" value="P:peptidoglycan catabolic process"/>
    <property type="evidence" value="ECO:0007669"/>
    <property type="project" value="InterPro"/>
</dbReference>
<reference evidence="8 10" key="1">
    <citation type="submission" date="2017-01" db="EMBL/GenBank/DDBJ databases">
        <authorList>
            <person name="Varghese N."/>
            <person name="Submissions S."/>
        </authorList>
    </citation>
    <scope>NUCLEOTIDE SEQUENCE [LARGE SCALE GENOMIC DNA]</scope>
    <source>
        <strain evidence="8 10">ATCC 27950</strain>
    </source>
</reference>
<keyword evidence="3 7" id="KW-0081">Bacteriolytic enzyme</keyword>
<dbReference type="EC" id="3.2.1.17" evidence="7"/>
<evidence type="ECO:0000313" key="8">
    <source>
        <dbReference type="EMBL" id="SIQ08672.1"/>
    </source>
</evidence>
<keyword evidence="2 7" id="KW-0929">Antimicrobial</keyword>
<comment type="catalytic activity">
    <reaction evidence="1 7">
        <text>Hydrolysis of (1-&gt;4)-beta-linkages between N-acetylmuramic acid and N-acetyl-D-glucosamine residues in a peptidoglycan and between N-acetyl-D-glucosamine residues in chitodextrins.</text>
        <dbReference type="EC" id="3.2.1.17"/>
    </reaction>
</comment>
<proteinExistence type="inferred from homology"/>
<organism evidence="9 11">
    <name type="scientific">Chryseobacterium indoltheticum</name>
    <dbReference type="NCBI Taxonomy" id="254"/>
    <lineage>
        <taxon>Bacteria</taxon>
        <taxon>Pseudomonadati</taxon>
        <taxon>Bacteroidota</taxon>
        <taxon>Flavobacteriia</taxon>
        <taxon>Flavobacteriales</taxon>
        <taxon>Weeksellaceae</taxon>
        <taxon>Chryseobacterium group</taxon>
        <taxon>Chryseobacterium</taxon>
    </lineage>
</organism>
<dbReference type="PANTHER" id="PTHR38107">
    <property type="match status" value="1"/>
</dbReference>
<keyword evidence="4 7" id="KW-0378">Hydrolase</keyword>
<keyword evidence="5" id="KW-1035">Host cytoplasm</keyword>
<dbReference type="InterPro" id="IPR023347">
    <property type="entry name" value="Lysozyme_dom_sf"/>
</dbReference>
<dbReference type="InterPro" id="IPR051018">
    <property type="entry name" value="Bacteriophage_GH24"/>
</dbReference>
<evidence type="ECO:0000313" key="11">
    <source>
        <dbReference type="Proteomes" id="UP000255231"/>
    </source>
</evidence>
<dbReference type="GO" id="GO:0003796">
    <property type="term" value="F:lysozyme activity"/>
    <property type="evidence" value="ECO:0007669"/>
    <property type="project" value="UniProtKB-EC"/>
</dbReference>
<evidence type="ECO:0000256" key="1">
    <source>
        <dbReference type="ARBA" id="ARBA00000632"/>
    </source>
</evidence>
<dbReference type="EMBL" id="UFVS01000001">
    <property type="protein sequence ID" value="SUX45568.1"/>
    <property type="molecule type" value="Genomic_DNA"/>
</dbReference>
<evidence type="ECO:0000313" key="9">
    <source>
        <dbReference type="EMBL" id="SUX45568.1"/>
    </source>
</evidence>
<name>A0A381FGI3_9FLAO</name>
<evidence type="ECO:0000256" key="6">
    <source>
        <dbReference type="ARBA" id="ARBA00023295"/>
    </source>
</evidence>
<dbReference type="SUPFAM" id="SSF53955">
    <property type="entry name" value="Lysozyme-like"/>
    <property type="match status" value="1"/>
</dbReference>
<dbReference type="InterPro" id="IPR002196">
    <property type="entry name" value="Glyco_hydro_24"/>
</dbReference>
<keyword evidence="6 7" id="KW-0326">Glycosidase</keyword>
<dbReference type="Proteomes" id="UP000185725">
    <property type="component" value="Unassembled WGS sequence"/>
</dbReference>
<evidence type="ECO:0000256" key="2">
    <source>
        <dbReference type="ARBA" id="ARBA00022529"/>
    </source>
</evidence>
<dbReference type="InterPro" id="IPR034690">
    <property type="entry name" value="Endolysin_T4_type"/>
</dbReference>
<dbReference type="GO" id="GO:0042742">
    <property type="term" value="P:defense response to bacterium"/>
    <property type="evidence" value="ECO:0007669"/>
    <property type="project" value="UniProtKB-KW"/>
</dbReference>
<dbReference type="CDD" id="cd00737">
    <property type="entry name" value="lyz_endolysin_autolysin"/>
    <property type="match status" value="1"/>
</dbReference>
<keyword evidence="10" id="KW-1185">Reference proteome</keyword>
<dbReference type="Pfam" id="PF00959">
    <property type="entry name" value="Phage_lysozyme"/>
    <property type="match status" value="1"/>
</dbReference>
<gene>
    <name evidence="9" type="ORF">NCTC13560_03165</name>
    <name evidence="8" type="ORF">SAMN05421682_102297</name>
</gene>
<comment type="similarity">
    <text evidence="7">Belongs to the glycosyl hydrolase 24 family.</text>
</comment>
<dbReference type="HAMAP" id="MF_04110">
    <property type="entry name" value="ENDOLYSIN_T4"/>
    <property type="match status" value="1"/>
</dbReference>
<dbReference type="InterPro" id="IPR023346">
    <property type="entry name" value="Lysozyme-like_dom_sf"/>
</dbReference>
<evidence type="ECO:0000256" key="5">
    <source>
        <dbReference type="ARBA" id="ARBA00023200"/>
    </source>
</evidence>
<reference evidence="9 11" key="2">
    <citation type="submission" date="2018-06" db="EMBL/GenBank/DDBJ databases">
        <authorList>
            <consortium name="Pathogen Informatics"/>
            <person name="Doyle S."/>
        </authorList>
    </citation>
    <scope>NUCLEOTIDE SEQUENCE [LARGE SCALE GENOMIC DNA]</scope>
    <source>
        <strain evidence="9 11">NCTC13560</strain>
    </source>
</reference>
<evidence type="ECO:0000256" key="4">
    <source>
        <dbReference type="ARBA" id="ARBA00022801"/>
    </source>
</evidence>
<dbReference type="KEGG" id="cil:EG358_12605"/>
<dbReference type="PANTHER" id="PTHR38107:SF3">
    <property type="entry name" value="LYSOZYME RRRD-RELATED"/>
    <property type="match status" value="1"/>
</dbReference>
<accession>A0A381FGI3</accession>
<dbReference type="EMBL" id="FTMF01000002">
    <property type="protein sequence ID" value="SIQ08672.1"/>
    <property type="molecule type" value="Genomic_DNA"/>
</dbReference>
<dbReference type="GeneID" id="303674545"/>
<dbReference type="Proteomes" id="UP000255231">
    <property type="component" value="Unassembled WGS sequence"/>
</dbReference>
<sequence>MDKNLCKKAVDFVCDLEGFKEYAYKDSGGVWTVGYGQTYFSGGKKVMQYDKIGKTESILFVQKKVEKIYYNIVKRINRTLPENQYVALISFVYNVGETAFNRSTLLKFINMNREKIEIISEFKNWVYVKGVFVQGLLNRRLKESSLYFQEKIGELF</sequence>
<dbReference type="InterPro" id="IPR033907">
    <property type="entry name" value="Endolysin_autolysin"/>
</dbReference>